<dbReference type="OrthoDB" id="9451547at2759"/>
<gene>
    <name evidence="3" type="ORF">CVT24_005074</name>
</gene>
<evidence type="ECO:0000313" key="4">
    <source>
        <dbReference type="Proteomes" id="UP000284842"/>
    </source>
</evidence>
<feature type="transmembrane region" description="Helical" evidence="2">
    <location>
        <begin position="345"/>
        <end position="369"/>
    </location>
</feature>
<feature type="transmembrane region" description="Helical" evidence="2">
    <location>
        <begin position="306"/>
        <end position="325"/>
    </location>
</feature>
<name>A0A409VPL4_9AGAR</name>
<feature type="transmembrane region" description="Helical" evidence="2">
    <location>
        <begin position="92"/>
        <end position="114"/>
    </location>
</feature>
<dbReference type="InParanoid" id="A0A409VPL4"/>
<feature type="compositionally biased region" description="Basic and acidic residues" evidence="1">
    <location>
        <begin position="158"/>
        <end position="170"/>
    </location>
</feature>
<keyword evidence="2" id="KW-0812">Transmembrane</keyword>
<dbReference type="EMBL" id="NHTK01006013">
    <property type="protein sequence ID" value="PPQ68187.1"/>
    <property type="molecule type" value="Genomic_DNA"/>
</dbReference>
<dbReference type="STRING" id="181874.A0A409VPL4"/>
<keyword evidence="4" id="KW-1185">Reference proteome</keyword>
<comment type="caution">
    <text evidence="3">The sequence shown here is derived from an EMBL/GenBank/DDBJ whole genome shotgun (WGS) entry which is preliminary data.</text>
</comment>
<sequence>MIAMGLVPELVLLWALKQRLLASSLRIINRDKKWTQTHAFFMIMGGYYYYDENGNRQSLSYDTLQKKEIDLEWPTSEVVTQREIEDRSKASLFTKVIVVVQTLWFCIQFIARLILHLTVTELETTTFAYAVLNIIVYLLWMNKPFDVRSQILVRGPHDPRYPPVPRDAEKNITSSPPSKSEKTPSQYLKEKWNKNIWQKLPGLSNLSFGDLVFTPWDIFNSTFMTPFSETYTDFSGSAPETIDLNENIRKHKEDNWGARIQIAFLRMFIIRGKFSTAPFGIGIAIIFGGIHLIAWPFHFPSVAEMWLWRASSLALVAPAVFLTLLRIPYGDLLCAKLPKSLTDALSILSLPIMFLVPLIYAVGRVLILFLPLVALRRLPCGAFEEIDWAGTKFPHF</sequence>
<evidence type="ECO:0000256" key="2">
    <source>
        <dbReference type="SAM" id="Phobius"/>
    </source>
</evidence>
<proteinExistence type="predicted"/>
<dbReference type="PANTHER" id="PTHR35043">
    <property type="entry name" value="TRANSCRIPTION FACTOR DOMAIN-CONTAINING PROTEIN"/>
    <property type="match status" value="1"/>
</dbReference>
<reference evidence="3 4" key="1">
    <citation type="journal article" date="2018" name="Evol. Lett.">
        <title>Horizontal gene cluster transfer increased hallucinogenic mushroom diversity.</title>
        <authorList>
            <person name="Reynolds H.T."/>
            <person name="Vijayakumar V."/>
            <person name="Gluck-Thaler E."/>
            <person name="Korotkin H.B."/>
            <person name="Matheny P.B."/>
            <person name="Slot J.C."/>
        </authorList>
    </citation>
    <scope>NUCLEOTIDE SEQUENCE [LARGE SCALE GENOMIC DNA]</scope>
    <source>
        <strain evidence="3 4">2629</strain>
    </source>
</reference>
<protein>
    <submittedName>
        <fullName evidence="3">Uncharacterized protein</fullName>
    </submittedName>
</protein>
<accession>A0A409VPL4</accession>
<feature type="transmembrane region" description="Helical" evidence="2">
    <location>
        <begin position="274"/>
        <end position="294"/>
    </location>
</feature>
<evidence type="ECO:0000256" key="1">
    <source>
        <dbReference type="SAM" id="MobiDB-lite"/>
    </source>
</evidence>
<keyword evidence="2" id="KW-1133">Transmembrane helix</keyword>
<keyword evidence="2" id="KW-0472">Membrane</keyword>
<dbReference type="AlphaFoldDB" id="A0A409VPL4"/>
<dbReference type="PANTHER" id="PTHR35043:SF7">
    <property type="entry name" value="TRANSCRIPTION FACTOR DOMAIN-CONTAINING PROTEIN"/>
    <property type="match status" value="1"/>
</dbReference>
<evidence type="ECO:0000313" key="3">
    <source>
        <dbReference type="EMBL" id="PPQ68187.1"/>
    </source>
</evidence>
<organism evidence="3 4">
    <name type="scientific">Panaeolus cyanescens</name>
    <dbReference type="NCBI Taxonomy" id="181874"/>
    <lineage>
        <taxon>Eukaryota</taxon>
        <taxon>Fungi</taxon>
        <taxon>Dikarya</taxon>
        <taxon>Basidiomycota</taxon>
        <taxon>Agaricomycotina</taxon>
        <taxon>Agaricomycetes</taxon>
        <taxon>Agaricomycetidae</taxon>
        <taxon>Agaricales</taxon>
        <taxon>Agaricineae</taxon>
        <taxon>Galeropsidaceae</taxon>
        <taxon>Panaeolus</taxon>
    </lineage>
</organism>
<feature type="transmembrane region" description="Helical" evidence="2">
    <location>
        <begin position="126"/>
        <end position="142"/>
    </location>
</feature>
<dbReference type="Proteomes" id="UP000284842">
    <property type="component" value="Unassembled WGS sequence"/>
</dbReference>
<feature type="region of interest" description="Disordered" evidence="1">
    <location>
        <begin position="158"/>
        <end position="185"/>
    </location>
</feature>